<dbReference type="Gene3D" id="3.40.50.1820">
    <property type="entry name" value="alpha/beta hydrolase"/>
    <property type="match status" value="1"/>
</dbReference>
<dbReference type="Pfam" id="PF12146">
    <property type="entry name" value="Hydrolase_4"/>
    <property type="match status" value="1"/>
</dbReference>
<dbReference type="PANTHER" id="PTHR11614">
    <property type="entry name" value="PHOSPHOLIPASE-RELATED"/>
    <property type="match status" value="1"/>
</dbReference>
<dbReference type="AlphaFoldDB" id="A0A232LN76"/>
<proteinExistence type="predicted"/>
<evidence type="ECO:0000313" key="4">
    <source>
        <dbReference type="Proteomes" id="UP000243515"/>
    </source>
</evidence>
<dbReference type="SUPFAM" id="SSF53474">
    <property type="entry name" value="alpha/beta-Hydrolases"/>
    <property type="match status" value="1"/>
</dbReference>
<dbReference type="OrthoDB" id="10249433at2759"/>
<keyword evidence="4" id="KW-1185">Reference proteome</keyword>
<dbReference type="Proteomes" id="UP000243515">
    <property type="component" value="Unassembled WGS sequence"/>
</dbReference>
<protein>
    <recommendedName>
        <fullName evidence="2">Serine aminopeptidase S33 domain-containing protein</fullName>
    </recommendedName>
</protein>
<reference evidence="3 4" key="1">
    <citation type="journal article" date="2015" name="Environ. Microbiol.">
        <title>Metagenome sequence of Elaphomyces granulatus from sporocarp tissue reveals Ascomycota ectomycorrhizal fingerprints of genome expansion and a Proteobacteria-rich microbiome.</title>
        <authorList>
            <person name="Quandt C.A."/>
            <person name="Kohler A."/>
            <person name="Hesse C.N."/>
            <person name="Sharpton T.J."/>
            <person name="Martin F."/>
            <person name="Spatafora J.W."/>
        </authorList>
    </citation>
    <scope>NUCLEOTIDE SEQUENCE [LARGE SCALE GENOMIC DNA]</scope>
    <source>
        <strain evidence="3 4">OSC145934</strain>
    </source>
</reference>
<name>A0A232LN76_9EURO</name>
<dbReference type="InterPro" id="IPR022742">
    <property type="entry name" value="Hydrolase_4"/>
</dbReference>
<organism evidence="3 4">
    <name type="scientific">Elaphomyces granulatus</name>
    <dbReference type="NCBI Taxonomy" id="519963"/>
    <lineage>
        <taxon>Eukaryota</taxon>
        <taxon>Fungi</taxon>
        <taxon>Dikarya</taxon>
        <taxon>Ascomycota</taxon>
        <taxon>Pezizomycotina</taxon>
        <taxon>Eurotiomycetes</taxon>
        <taxon>Eurotiomycetidae</taxon>
        <taxon>Eurotiales</taxon>
        <taxon>Elaphomycetaceae</taxon>
        <taxon>Elaphomyces</taxon>
    </lineage>
</organism>
<evidence type="ECO:0000313" key="3">
    <source>
        <dbReference type="EMBL" id="OXV05572.1"/>
    </source>
</evidence>
<feature type="non-terminal residue" evidence="3">
    <location>
        <position position="1"/>
    </location>
</feature>
<sequence length="316" mass="34663">NTYYDFFPTLASFGIEVHGIDQRYPIPTCRGWGRSVTSPGQRGLTGSTSLVLSDIHSFLQSLASRTDKSTSLFLMGHSMGGAQVLHYVLNPASPYHSQGKDAQGMQQITLSGVLAFASLIALHPSSRPLGITIALGRLASKVLPRFHMRSELDQRLVSRDEQARADFAADPLCHDTGTLEGLAGMLDRASWLEKQTPSSRLTVPEDKIPSIWVGHGTADQITSFDASKKFMEVLLARDKTFQEYQGAYHKLHVEPDGVKEQLAKDVGDWILKRRHPVPDAALTQGSRPELVNIAGVNSSEDSETVESVNREDKAKI</sequence>
<evidence type="ECO:0000259" key="2">
    <source>
        <dbReference type="Pfam" id="PF12146"/>
    </source>
</evidence>
<comment type="caution">
    <text evidence="3">The sequence shown here is derived from an EMBL/GenBank/DDBJ whole genome shotgun (WGS) entry which is preliminary data.</text>
</comment>
<dbReference type="EMBL" id="NPHW01006758">
    <property type="protein sequence ID" value="OXV05572.1"/>
    <property type="molecule type" value="Genomic_DNA"/>
</dbReference>
<dbReference type="InterPro" id="IPR029058">
    <property type="entry name" value="AB_hydrolase_fold"/>
</dbReference>
<evidence type="ECO:0000256" key="1">
    <source>
        <dbReference type="SAM" id="MobiDB-lite"/>
    </source>
</evidence>
<dbReference type="InterPro" id="IPR051044">
    <property type="entry name" value="MAG_DAG_Lipase"/>
</dbReference>
<accession>A0A232LN76</accession>
<gene>
    <name evidence="3" type="ORF">Egran_06660</name>
</gene>
<feature type="region of interest" description="Disordered" evidence="1">
    <location>
        <begin position="295"/>
        <end position="316"/>
    </location>
</feature>
<feature type="domain" description="Serine aminopeptidase S33" evidence="2">
    <location>
        <begin position="2"/>
        <end position="256"/>
    </location>
</feature>